<organism evidence="1 2">
    <name type="scientific">Characodon lateralis</name>
    <dbReference type="NCBI Taxonomy" id="208331"/>
    <lineage>
        <taxon>Eukaryota</taxon>
        <taxon>Metazoa</taxon>
        <taxon>Chordata</taxon>
        <taxon>Craniata</taxon>
        <taxon>Vertebrata</taxon>
        <taxon>Euteleostomi</taxon>
        <taxon>Actinopterygii</taxon>
        <taxon>Neopterygii</taxon>
        <taxon>Teleostei</taxon>
        <taxon>Neoteleostei</taxon>
        <taxon>Acanthomorphata</taxon>
        <taxon>Ovalentaria</taxon>
        <taxon>Atherinomorphae</taxon>
        <taxon>Cyprinodontiformes</taxon>
        <taxon>Goodeidae</taxon>
        <taxon>Characodon</taxon>
    </lineage>
</organism>
<dbReference type="Proteomes" id="UP001352852">
    <property type="component" value="Unassembled WGS sequence"/>
</dbReference>
<reference evidence="1 2" key="1">
    <citation type="submission" date="2021-06" db="EMBL/GenBank/DDBJ databases">
        <authorList>
            <person name="Palmer J.M."/>
        </authorList>
    </citation>
    <scope>NUCLEOTIDE SEQUENCE [LARGE SCALE GENOMIC DNA]</scope>
    <source>
        <strain evidence="1 2">CL_MEX2019</strain>
        <tissue evidence="1">Muscle</tissue>
    </source>
</reference>
<accession>A0ABU7D430</accession>
<sequence length="71" mass="7542">MIHCGSKRFGQTGAAMADHSGKSWSSRLPFCGARGAFWGYGSCSRTQSGNLWDMNLAPCVPSGTQTSCSNH</sequence>
<proteinExistence type="predicted"/>
<keyword evidence="2" id="KW-1185">Reference proteome</keyword>
<evidence type="ECO:0000313" key="1">
    <source>
        <dbReference type="EMBL" id="MED6268875.1"/>
    </source>
</evidence>
<protein>
    <submittedName>
        <fullName evidence="1">Uncharacterized protein</fullName>
    </submittedName>
</protein>
<gene>
    <name evidence="1" type="ORF">CHARACLAT_027156</name>
</gene>
<comment type="caution">
    <text evidence="1">The sequence shown here is derived from an EMBL/GenBank/DDBJ whole genome shotgun (WGS) entry which is preliminary data.</text>
</comment>
<evidence type="ECO:0000313" key="2">
    <source>
        <dbReference type="Proteomes" id="UP001352852"/>
    </source>
</evidence>
<dbReference type="EMBL" id="JAHUTJ010011579">
    <property type="protein sequence ID" value="MED6268875.1"/>
    <property type="molecule type" value="Genomic_DNA"/>
</dbReference>
<name>A0ABU7D430_9TELE</name>